<dbReference type="RefSeq" id="YP_010090797.1">
    <property type="nucleotide sequence ID" value="NC_055721.1"/>
</dbReference>
<organism evidence="1 2">
    <name type="scientific">Escherichia phage EcS1</name>
    <dbReference type="NCBI Taxonomy" id="2083276"/>
    <lineage>
        <taxon>Viruses</taxon>
        <taxon>Duplodnaviria</taxon>
        <taxon>Heunggongvirae</taxon>
        <taxon>Uroviricota</taxon>
        <taxon>Caudoviricetes</taxon>
        <taxon>Pantevenvirales</taxon>
        <taxon>Straboviridae</taxon>
        <taxon>Tevenvirinae</taxon>
        <taxon>Kagamiyamavirus</taxon>
        <taxon>Kagamiyamavirus ecs1</taxon>
    </lineage>
</organism>
<sequence>MKTYYAIRNFAYYHFNFPMIASTDGVMAKDRFEEYGDKVITEVTKLKGKMVEMPNGRKAAMFKVGNEVWARYSDGSCDIIESAPVVEVVKAVEVKSEKRVAKPTKLAVNFFESSKNFEEFAAQMEKAGYNEKYTLIQWNLCK</sequence>
<accession>A0A2Z5ZC14</accession>
<dbReference type="Proteomes" id="UP000250157">
    <property type="component" value="Segment"/>
</dbReference>
<name>A0A2Z5ZC14_9CAUD</name>
<evidence type="ECO:0000313" key="1">
    <source>
        <dbReference type="EMBL" id="BBC78150.1"/>
    </source>
</evidence>
<proteinExistence type="predicted"/>
<evidence type="ECO:0000313" key="2">
    <source>
        <dbReference type="Proteomes" id="UP000250157"/>
    </source>
</evidence>
<dbReference type="KEGG" id="vg:65108289"/>
<reference evidence="1 2" key="1">
    <citation type="submission" date="2018-02" db="EMBL/GenBank/DDBJ databases">
        <title>Full genome sequencing of a novel polyvalent bacteriophage as one of T4-Family member.</title>
        <authorList>
            <person name="Kawasaki T."/>
            <person name="Saad A.M."/>
            <person name="Yamada T."/>
        </authorList>
    </citation>
    <scope>NUCLEOTIDE SEQUENCE [LARGE SCALE GENOMIC DNA]</scope>
    <source>
        <strain evidence="1 2">EcS1</strain>
    </source>
</reference>
<dbReference type="GeneID" id="65108289"/>
<protein>
    <submittedName>
        <fullName evidence="1">Uncharacterized protein</fullName>
    </submittedName>
</protein>
<dbReference type="EMBL" id="LC371242">
    <property type="protein sequence ID" value="BBC78150.1"/>
    <property type="molecule type" value="Genomic_DNA"/>
</dbReference>
<keyword evidence="2" id="KW-1185">Reference proteome</keyword>